<accession>A0ABP0FFT1</accession>
<dbReference type="EMBL" id="CAWYQH010000057">
    <property type="protein sequence ID" value="CAK8678554.1"/>
    <property type="molecule type" value="Genomic_DNA"/>
</dbReference>
<evidence type="ECO:0000313" key="4">
    <source>
        <dbReference type="Proteomes" id="UP001642483"/>
    </source>
</evidence>
<sequence length="856" mass="99186">MKISDFDTENEERYGFNIAQSDSEELQPLCRRYPCTQGEDLGYHVDFNNYSDIDKRLLSLQDLKYSRKRSAILNLLEECKHRVKQILEPVDKESPEIFPNWLTTPSTVSVNDNAKQSAVMCNITELLQKFTNKASKFAELFDWMNSVSFQTTLDDIGFESIEHREEEVVNSYKNIALCFQKMWQCAQKLEQLLCLFSADDTYDVLSGKIPTHILANRNKNFVLLQKLWCSQKLRHKLQKFEKLRSELCRTIPKEDTDCLPVFDKINSIPVLKDNDAKSMQYQEIGIAIQQEISDYSELALLDVVFYIREAYVHKFTKPSCRKRLSRSVLILEFIKRSLEKRAVEINQFKVAIGDSQNVLKKIEEEAVRAQIELKESQKALKVARRKITQQKKQLDTQEKEKEELNNQISSLQDKIILQEKMLEEATEFANQSEVEDVEYKSEIDEPQEYQSTQENQSMQEHQSTQEHQSMEESYVESIKEALESRNNECNILKKSLQQEKNTNVHLVQSLQSLKDQHDELENEIIELSSSITAQENKIMSLRLMVYYKDEIIRRLKQGAMDLKLSEKHQETPPKPPPSPETTELPNAVSSTSPLISTKEKRTNATMLQRVQKHKKFTSKASSQMSQRYSLSNQQSSFSSLKKIAAEKGADQEKYLSKKASTKVLMSSKERQKFYEEKHELQQALYETKKKVHDVTANYQAKLKQTVEQVKQKLVMDKMKTDENLQNLCFSVRDEMMRIQKEMLSFNKNMAEQLGIQINIKDSNISSDFRENENSKHMKGLVTVNNVRMKEKRINDTLYSSKHSDNADGVIRDPLKGHPSNVMKNQKMLRSALGVKPDLMITPSVYPSSGVDSKIGQ</sequence>
<keyword evidence="1" id="KW-0175">Coiled coil</keyword>
<feature type="compositionally biased region" description="Polar residues" evidence="2">
    <location>
        <begin position="448"/>
        <end position="467"/>
    </location>
</feature>
<gene>
    <name evidence="3" type="ORF">CVLEPA_LOCUS8474</name>
</gene>
<feature type="region of interest" description="Disordered" evidence="2">
    <location>
        <begin position="427"/>
        <end position="477"/>
    </location>
</feature>
<evidence type="ECO:0000313" key="3">
    <source>
        <dbReference type="EMBL" id="CAK8678554.1"/>
    </source>
</evidence>
<protein>
    <submittedName>
        <fullName evidence="3">Uncharacterized protein</fullName>
    </submittedName>
</protein>
<evidence type="ECO:0000256" key="1">
    <source>
        <dbReference type="SAM" id="Coils"/>
    </source>
</evidence>
<name>A0ABP0FFT1_CLALP</name>
<organism evidence="3 4">
    <name type="scientific">Clavelina lepadiformis</name>
    <name type="common">Light-bulb sea squirt</name>
    <name type="synonym">Ascidia lepadiformis</name>
    <dbReference type="NCBI Taxonomy" id="159417"/>
    <lineage>
        <taxon>Eukaryota</taxon>
        <taxon>Metazoa</taxon>
        <taxon>Chordata</taxon>
        <taxon>Tunicata</taxon>
        <taxon>Ascidiacea</taxon>
        <taxon>Aplousobranchia</taxon>
        <taxon>Clavelinidae</taxon>
        <taxon>Clavelina</taxon>
    </lineage>
</organism>
<proteinExistence type="predicted"/>
<dbReference type="Proteomes" id="UP001642483">
    <property type="component" value="Unassembled WGS sequence"/>
</dbReference>
<comment type="caution">
    <text evidence="3">The sequence shown here is derived from an EMBL/GenBank/DDBJ whole genome shotgun (WGS) entry which is preliminary data.</text>
</comment>
<feature type="coiled-coil region" evidence="1">
    <location>
        <begin position="479"/>
        <end position="537"/>
    </location>
</feature>
<reference evidence="3 4" key="1">
    <citation type="submission" date="2024-02" db="EMBL/GenBank/DDBJ databases">
        <authorList>
            <person name="Daric V."/>
            <person name="Darras S."/>
        </authorList>
    </citation>
    <scope>NUCLEOTIDE SEQUENCE [LARGE SCALE GENOMIC DNA]</scope>
</reference>
<evidence type="ECO:0000256" key="2">
    <source>
        <dbReference type="SAM" id="MobiDB-lite"/>
    </source>
</evidence>
<feature type="coiled-coil region" evidence="1">
    <location>
        <begin position="352"/>
        <end position="421"/>
    </location>
</feature>
<feature type="region of interest" description="Disordered" evidence="2">
    <location>
        <begin position="565"/>
        <end position="601"/>
    </location>
</feature>
<keyword evidence="4" id="KW-1185">Reference proteome</keyword>